<protein>
    <submittedName>
        <fullName evidence="2">Uncharacterized protein</fullName>
    </submittedName>
</protein>
<keyword evidence="1" id="KW-1133">Transmembrane helix</keyword>
<keyword evidence="3" id="KW-1185">Reference proteome</keyword>
<evidence type="ECO:0000313" key="2">
    <source>
        <dbReference type="EMBL" id="MFM0236587.1"/>
    </source>
</evidence>
<dbReference type="RefSeq" id="WP_012426597.1">
    <property type="nucleotide sequence ID" value="NZ_JAQQCK010000010.1"/>
</dbReference>
<proteinExistence type="predicted"/>
<sequence length="55" mass="6024">MTLLSIVGTVVFVAIVLLSLLAVMDVLLFTSDKKKMMKSGAGARKLGGRWRCLRK</sequence>
<dbReference type="EMBL" id="JAQQDR010000001">
    <property type="protein sequence ID" value="MFM0236587.1"/>
    <property type="molecule type" value="Genomic_DNA"/>
</dbReference>
<feature type="transmembrane region" description="Helical" evidence="1">
    <location>
        <begin position="6"/>
        <end position="29"/>
    </location>
</feature>
<keyword evidence="1" id="KW-0472">Membrane</keyword>
<keyword evidence="1" id="KW-0812">Transmembrane</keyword>
<organism evidence="2 3">
    <name type="scientific">Paraburkholderia phytofirmans</name>
    <dbReference type="NCBI Taxonomy" id="261302"/>
    <lineage>
        <taxon>Bacteria</taxon>
        <taxon>Pseudomonadati</taxon>
        <taxon>Pseudomonadota</taxon>
        <taxon>Betaproteobacteria</taxon>
        <taxon>Burkholderiales</taxon>
        <taxon>Burkholderiaceae</taxon>
        <taxon>Paraburkholderia</taxon>
    </lineage>
</organism>
<gene>
    <name evidence="2" type="ORF">PQR03_00435</name>
</gene>
<reference evidence="2 3" key="1">
    <citation type="journal article" date="2024" name="Chem. Sci.">
        <title>Discovery of megapolipeptins by genome mining of a Burkholderiales bacteria collection.</title>
        <authorList>
            <person name="Paulo B.S."/>
            <person name="Recchia M.J.J."/>
            <person name="Lee S."/>
            <person name="Fergusson C.H."/>
            <person name="Romanowski S.B."/>
            <person name="Hernandez A."/>
            <person name="Krull N."/>
            <person name="Liu D.Y."/>
            <person name="Cavanagh H."/>
            <person name="Bos A."/>
            <person name="Gray C.A."/>
            <person name="Murphy B.T."/>
            <person name="Linington R.G."/>
            <person name="Eustaquio A.S."/>
        </authorList>
    </citation>
    <scope>NUCLEOTIDE SEQUENCE [LARGE SCALE GENOMIC DNA]</scope>
    <source>
        <strain evidence="2 3">RL17-351-BIE-A</strain>
    </source>
</reference>
<name>A0ABW9B9G5_9BURK</name>
<evidence type="ECO:0000256" key="1">
    <source>
        <dbReference type="SAM" id="Phobius"/>
    </source>
</evidence>
<accession>A0ABW9B9G5</accession>
<evidence type="ECO:0000313" key="3">
    <source>
        <dbReference type="Proteomes" id="UP001629274"/>
    </source>
</evidence>
<comment type="caution">
    <text evidence="2">The sequence shown here is derived from an EMBL/GenBank/DDBJ whole genome shotgun (WGS) entry which is preliminary data.</text>
</comment>
<dbReference type="Proteomes" id="UP001629274">
    <property type="component" value="Unassembled WGS sequence"/>
</dbReference>